<sequence length="299" mass="33960">MTGKYRLIYADPCWSYDNKASRAYAGNHYKTLSITELKRLPVWDLAADDSVLAMWWVPPMPLEAIELAQAWGFTVKNMCLFTWAKLNEKSLDNLDRVLTDHHENIGALSSLDFMDLLNNQTRMGLGNYTRGNAENVLVAVKGRGIERLVGNVKQMVYAPIGQHSQKPWEVRQRLNNLYGDVPRIELFARQSSHGFDVWGNQCDGPAVQLQPGYALNIAGVEGIQKRPAITIRQPGAGACNMTMFNEAELIRQLEEQRAVIVQKSAQVNWLQTENSVLHKKCEELQMTVELQREFIKSRN</sequence>
<proteinExistence type="inferred from homology"/>
<keyword evidence="3" id="KW-0949">S-adenosyl-L-methionine</keyword>
<keyword evidence="1 5" id="KW-0489">Methyltransferase</keyword>
<comment type="caution">
    <text evidence="5">The sequence shown here is derived from an EMBL/GenBank/DDBJ whole genome shotgun (WGS) entry which is preliminary data.</text>
</comment>
<protein>
    <submittedName>
        <fullName evidence="5">DNA methyltransferase</fullName>
    </submittedName>
</protein>
<dbReference type="Proteomes" id="UP000885392">
    <property type="component" value="Unassembled WGS sequence"/>
</dbReference>
<dbReference type="AlphaFoldDB" id="A0A3R0XMB9"/>
<dbReference type="Pfam" id="PF05063">
    <property type="entry name" value="MT-A70"/>
    <property type="match status" value="2"/>
</dbReference>
<dbReference type="PROSITE" id="PS51143">
    <property type="entry name" value="MT_A70"/>
    <property type="match status" value="1"/>
</dbReference>
<name>A0A3R0XMB9_SALER</name>
<evidence type="ECO:0000256" key="3">
    <source>
        <dbReference type="ARBA" id="ARBA00022691"/>
    </source>
</evidence>
<accession>A0A3R0XMB9</accession>
<dbReference type="InterPro" id="IPR007757">
    <property type="entry name" value="MT-A70-like"/>
</dbReference>
<evidence type="ECO:0000256" key="4">
    <source>
        <dbReference type="PROSITE-ProRule" id="PRU00489"/>
    </source>
</evidence>
<dbReference type="GO" id="GO:0008173">
    <property type="term" value="F:RNA methyltransferase activity"/>
    <property type="evidence" value="ECO:0007669"/>
    <property type="project" value="UniProtKB-ARBA"/>
</dbReference>
<dbReference type="GO" id="GO:0032259">
    <property type="term" value="P:methylation"/>
    <property type="evidence" value="ECO:0007669"/>
    <property type="project" value="UniProtKB-KW"/>
</dbReference>
<dbReference type="PANTHER" id="PTHR12829:SF7">
    <property type="entry name" value="N6-ADENOSINE-METHYLTRANSFERASE CATALYTIC SUBUNIT"/>
    <property type="match status" value="1"/>
</dbReference>
<organism evidence="5">
    <name type="scientific">Salmonella enterica</name>
    <name type="common">Salmonella choleraesuis</name>
    <dbReference type="NCBI Taxonomy" id="28901"/>
    <lineage>
        <taxon>Bacteria</taxon>
        <taxon>Pseudomonadati</taxon>
        <taxon>Pseudomonadota</taxon>
        <taxon>Gammaproteobacteria</taxon>
        <taxon>Enterobacterales</taxon>
        <taxon>Enterobacteriaceae</taxon>
        <taxon>Salmonella</taxon>
    </lineage>
</organism>
<comment type="similarity">
    <text evidence="4">Belongs to the MT-A70-like family.</text>
</comment>
<evidence type="ECO:0000313" key="5">
    <source>
        <dbReference type="EMBL" id="MLW02762.1"/>
    </source>
</evidence>
<dbReference type="EMBL" id="RVIJ01000030">
    <property type="protein sequence ID" value="MLW02762.1"/>
    <property type="molecule type" value="Genomic_DNA"/>
</dbReference>
<dbReference type="GO" id="GO:0008757">
    <property type="term" value="F:S-adenosylmethionine-dependent methyltransferase activity"/>
    <property type="evidence" value="ECO:0007669"/>
    <property type="project" value="UniProtKB-ARBA"/>
</dbReference>
<dbReference type="PANTHER" id="PTHR12829">
    <property type="entry name" value="N6-ADENOSINE-METHYLTRANSFERASE"/>
    <property type="match status" value="1"/>
</dbReference>
<keyword evidence="2 5" id="KW-0808">Transferase</keyword>
<evidence type="ECO:0000256" key="1">
    <source>
        <dbReference type="ARBA" id="ARBA00022603"/>
    </source>
</evidence>
<reference evidence="5" key="1">
    <citation type="submission" date="2018-10" db="EMBL/GenBank/DDBJ databases">
        <authorList>
            <consortium name="PulseNet: The National Subtyping Network for Foodborne Disease Surveillance"/>
            <person name="Tarr C.L."/>
            <person name="Trees E."/>
            <person name="Katz L.S."/>
            <person name="Carleton-Romer H.A."/>
            <person name="Stroika S."/>
            <person name="Kucerova Z."/>
            <person name="Roache K.F."/>
            <person name="Sabol A.L."/>
            <person name="Besser J."/>
            <person name="Gerner-Smidt P."/>
        </authorList>
    </citation>
    <scope>NUCLEOTIDE SEQUENCE [LARGE SCALE GENOMIC DNA]</scope>
    <source>
        <strain evidence="5">PNUSAS038541</strain>
    </source>
</reference>
<gene>
    <name evidence="5" type="ORF">EAK82_21765</name>
</gene>
<evidence type="ECO:0000256" key="2">
    <source>
        <dbReference type="ARBA" id="ARBA00022679"/>
    </source>
</evidence>